<dbReference type="AlphaFoldDB" id="A0A426WVK3"/>
<proteinExistence type="predicted"/>
<dbReference type="Proteomes" id="UP000287651">
    <property type="component" value="Unassembled WGS sequence"/>
</dbReference>
<name>A0A426WVK3_ENSVE</name>
<reference evidence="1 2" key="1">
    <citation type="journal article" date="2014" name="Agronomy (Basel)">
        <title>A Draft Genome Sequence for Ensete ventricosum, the Drought-Tolerant Tree Against Hunger.</title>
        <authorList>
            <person name="Harrison J."/>
            <person name="Moore K.A."/>
            <person name="Paszkiewicz K."/>
            <person name="Jones T."/>
            <person name="Grant M."/>
            <person name="Ambacheew D."/>
            <person name="Muzemil S."/>
            <person name="Studholme D.J."/>
        </authorList>
    </citation>
    <scope>NUCLEOTIDE SEQUENCE [LARGE SCALE GENOMIC DNA]</scope>
</reference>
<protein>
    <submittedName>
        <fullName evidence="1">Uncharacterized protein</fullName>
    </submittedName>
</protein>
<comment type="caution">
    <text evidence="1">The sequence shown here is derived from an EMBL/GenBank/DDBJ whole genome shotgun (WGS) entry which is preliminary data.</text>
</comment>
<evidence type="ECO:0000313" key="2">
    <source>
        <dbReference type="Proteomes" id="UP000287651"/>
    </source>
</evidence>
<dbReference type="EMBL" id="AMZH03042000">
    <property type="protein sequence ID" value="RRT31284.1"/>
    <property type="molecule type" value="Genomic_DNA"/>
</dbReference>
<organism evidence="1 2">
    <name type="scientific">Ensete ventricosum</name>
    <name type="common">Abyssinian banana</name>
    <name type="synonym">Musa ensete</name>
    <dbReference type="NCBI Taxonomy" id="4639"/>
    <lineage>
        <taxon>Eukaryota</taxon>
        <taxon>Viridiplantae</taxon>
        <taxon>Streptophyta</taxon>
        <taxon>Embryophyta</taxon>
        <taxon>Tracheophyta</taxon>
        <taxon>Spermatophyta</taxon>
        <taxon>Magnoliopsida</taxon>
        <taxon>Liliopsida</taxon>
        <taxon>Zingiberales</taxon>
        <taxon>Musaceae</taxon>
        <taxon>Ensete</taxon>
    </lineage>
</organism>
<sequence length="68" mass="7506">MKLQLNDGPRSSLSIGPGFGRCGGFRREFARRFTEGIGKLARNTPGDHQGEDQKTYRKYVGGYRIGGS</sequence>
<accession>A0A426WVK3</accession>
<gene>
    <name evidence="1" type="ORF">B296_00054860</name>
</gene>
<evidence type="ECO:0000313" key="1">
    <source>
        <dbReference type="EMBL" id="RRT31284.1"/>
    </source>
</evidence>